<protein>
    <submittedName>
        <fullName evidence="1">Putative Vps20/32/60-like protein</fullName>
    </submittedName>
</protein>
<accession>A0A0F6PXJ0</accession>
<organism evidence="1">
    <name type="scientific">uncultured organism</name>
    <dbReference type="NCBI Taxonomy" id="155900"/>
    <lineage>
        <taxon>unclassified sequences</taxon>
        <taxon>environmental samples</taxon>
    </lineage>
</organism>
<dbReference type="EMBL" id="KP869677">
    <property type="protein sequence ID" value="AKC94948.1"/>
    <property type="molecule type" value="Genomic_DNA"/>
</dbReference>
<dbReference type="AlphaFoldDB" id="A0A0F6PXJ0"/>
<sequence length="218" mass="24659">MGLKKKLFPRKKGKEKANLITNAKVHIHKLNLVNRNYTKRAEISRKNAKIALLRGEKTRAKNFLIQYKSYNAKIDRSNNIRSKIERQIQAIEEGQLISQTGSIFEGIRDELKYIATEASPAKVAEIAEDSDVYVSEIEEAADILAGDPEIDLGIDVTDELNQLETELLLSQGGTMPDAPSDDLQYIPEYGDELEEEVESKTKEKVQAEIEKLRKELES</sequence>
<name>A0A0F6PXJ0_9ZZZZ</name>
<dbReference type="Pfam" id="PF03357">
    <property type="entry name" value="Snf7"/>
    <property type="match status" value="1"/>
</dbReference>
<proteinExistence type="predicted"/>
<reference evidence="1" key="1">
    <citation type="journal article" date="2015" name="Nature">
        <title>Complex archaea that bridge the gap between prokaryotes and eukaryotes.</title>
        <authorList>
            <person name="Spang A."/>
            <person name="Saw J.H."/>
            <person name="Jorgensen S.L."/>
            <person name="Zaremba-Niedzwiedzka K."/>
            <person name="Martijn J."/>
            <person name="Lind A.E."/>
            <person name="van Eijk R."/>
            <person name="Schleper C."/>
            <person name="Guy L."/>
            <person name="Ettema T.J."/>
        </authorList>
    </citation>
    <scope>NUCLEOTIDE SEQUENCE</scope>
</reference>
<evidence type="ECO:0000313" key="1">
    <source>
        <dbReference type="EMBL" id="AKC94948.1"/>
    </source>
</evidence>
<dbReference type="InterPro" id="IPR005024">
    <property type="entry name" value="Snf7_fam"/>
</dbReference>